<organism evidence="1 2">
    <name type="scientific">Pseudonocardia aurantiaca</name>
    <dbReference type="NCBI Taxonomy" id="75290"/>
    <lineage>
        <taxon>Bacteria</taxon>
        <taxon>Bacillati</taxon>
        <taxon>Actinomycetota</taxon>
        <taxon>Actinomycetes</taxon>
        <taxon>Pseudonocardiales</taxon>
        <taxon>Pseudonocardiaceae</taxon>
        <taxon>Pseudonocardia</taxon>
    </lineage>
</organism>
<accession>A0ABW4FJ19</accession>
<protein>
    <recommendedName>
        <fullName evidence="3">DUF4194 domain-containing protein</fullName>
    </recommendedName>
</protein>
<reference evidence="2" key="1">
    <citation type="journal article" date="2019" name="Int. J. Syst. Evol. Microbiol.">
        <title>The Global Catalogue of Microorganisms (GCM) 10K type strain sequencing project: providing services to taxonomists for standard genome sequencing and annotation.</title>
        <authorList>
            <consortium name="The Broad Institute Genomics Platform"/>
            <consortium name="The Broad Institute Genome Sequencing Center for Infectious Disease"/>
            <person name="Wu L."/>
            <person name="Ma J."/>
        </authorList>
    </citation>
    <scope>NUCLEOTIDE SEQUENCE [LARGE SCALE GENOMIC DNA]</scope>
    <source>
        <strain evidence="2">JCM 12165</strain>
    </source>
</reference>
<dbReference type="EMBL" id="JBHUCP010000007">
    <property type="protein sequence ID" value="MFD1530299.1"/>
    <property type="molecule type" value="Genomic_DNA"/>
</dbReference>
<evidence type="ECO:0000313" key="2">
    <source>
        <dbReference type="Proteomes" id="UP001597145"/>
    </source>
</evidence>
<proteinExistence type="predicted"/>
<evidence type="ECO:0000313" key="1">
    <source>
        <dbReference type="EMBL" id="MFD1530299.1"/>
    </source>
</evidence>
<dbReference type="Proteomes" id="UP001597145">
    <property type="component" value="Unassembled WGS sequence"/>
</dbReference>
<dbReference type="RefSeq" id="WP_343980270.1">
    <property type="nucleotide sequence ID" value="NZ_BAAAJG010000011.1"/>
</dbReference>
<sequence>MTSVAADLTDVRAAAELITFGLARRARPVEGSDYRTLLDRYRSELRFKDVVDTMAEGLSLEVLGTPRAGIVLVPEPGGPFATRLGDLRSMDQDEKLVFGLVLVGIAAYAYPNEVDFDDPETKLIDVIRIDEFLRAAIAALEPPDAGLDGRARAAAEVYADLPSFVPTQTGRRARGCTLRAVEEVCAWLVEQGAAREAPTLGPDTYHLTDRFRLLVADSAGSAALEALREARRGSRPDGARPEGELP</sequence>
<comment type="caution">
    <text evidence="1">The sequence shown here is derived from an EMBL/GenBank/DDBJ whole genome shotgun (WGS) entry which is preliminary data.</text>
</comment>
<gene>
    <name evidence="1" type="ORF">ACFSCY_12680</name>
</gene>
<keyword evidence="2" id="KW-1185">Reference proteome</keyword>
<evidence type="ECO:0008006" key="3">
    <source>
        <dbReference type="Google" id="ProtNLM"/>
    </source>
</evidence>
<name>A0ABW4FJ19_9PSEU</name>